<dbReference type="Proteomes" id="UP000323386">
    <property type="component" value="Unassembled WGS sequence"/>
</dbReference>
<dbReference type="EMBL" id="OOIP01000001">
    <property type="protein sequence ID" value="SPO35261.1"/>
    <property type="molecule type" value="Genomic_DNA"/>
</dbReference>
<dbReference type="InterPro" id="IPR043137">
    <property type="entry name" value="GGT_ssub_C"/>
</dbReference>
<comment type="catalytic activity">
    <reaction evidence="3">
        <text>glutathione + H2O = L-cysteinylglycine + L-glutamate</text>
        <dbReference type="Rhea" id="RHEA:28807"/>
        <dbReference type="ChEBI" id="CHEBI:15377"/>
        <dbReference type="ChEBI" id="CHEBI:29985"/>
        <dbReference type="ChEBI" id="CHEBI:57925"/>
        <dbReference type="ChEBI" id="CHEBI:61694"/>
        <dbReference type="EC" id="3.4.19.13"/>
    </reaction>
</comment>
<keyword evidence="4" id="KW-0732">Signal</keyword>
<evidence type="ECO:0000256" key="3">
    <source>
        <dbReference type="RuleBase" id="RU368068"/>
    </source>
</evidence>
<evidence type="ECO:0000313" key="6">
    <source>
        <dbReference type="Proteomes" id="UP000323386"/>
    </source>
</evidence>
<dbReference type="GO" id="GO:0005886">
    <property type="term" value="C:plasma membrane"/>
    <property type="evidence" value="ECO:0007669"/>
    <property type="project" value="TreeGrafter"/>
</dbReference>
<dbReference type="InterPro" id="IPR029055">
    <property type="entry name" value="Ntn_hydrolases_N"/>
</dbReference>
<dbReference type="Gene3D" id="1.10.246.130">
    <property type="match status" value="1"/>
</dbReference>
<keyword evidence="3" id="KW-0378">Hydrolase</keyword>
<dbReference type="InterPro" id="IPR043138">
    <property type="entry name" value="GGT_lsub"/>
</dbReference>
<evidence type="ECO:0000256" key="2">
    <source>
        <dbReference type="PIRSR" id="PIRSR600101-2"/>
    </source>
</evidence>
<dbReference type="PANTHER" id="PTHR11686">
    <property type="entry name" value="GAMMA GLUTAMYL TRANSPEPTIDASE"/>
    <property type="match status" value="1"/>
</dbReference>
<feature type="chain" id="PRO_5022907731" description="Glutathione hydrolase" evidence="4">
    <location>
        <begin position="25"/>
        <end position="594"/>
    </location>
</feature>
<feature type="binding site" evidence="2">
    <location>
        <begin position="413"/>
        <end position="415"/>
    </location>
    <ligand>
        <name>L-glutamate</name>
        <dbReference type="ChEBI" id="CHEBI:29985"/>
    </ligand>
</feature>
<feature type="binding site" evidence="2">
    <location>
        <position position="118"/>
    </location>
    <ligand>
        <name>L-glutamate</name>
        <dbReference type="ChEBI" id="CHEBI:29985"/>
    </ligand>
</feature>
<comment type="pathway">
    <text evidence="3">Sulfur metabolism; glutathione metabolism.</text>
</comment>
<keyword evidence="3" id="KW-0012">Acyltransferase</keyword>
<name>A0A5C3EVY5_9BASI</name>
<comment type="catalytic activity">
    <reaction evidence="3">
        <text>an N-terminal (5-L-glutamyl)-[peptide] + an alpha-amino acid = 5-L-glutamyl amino acid + an N-terminal L-alpha-aminoacyl-[peptide]</text>
        <dbReference type="Rhea" id="RHEA:23904"/>
        <dbReference type="Rhea" id="RHEA-COMP:9780"/>
        <dbReference type="Rhea" id="RHEA-COMP:9795"/>
        <dbReference type="ChEBI" id="CHEBI:77644"/>
        <dbReference type="ChEBI" id="CHEBI:78597"/>
        <dbReference type="ChEBI" id="CHEBI:78599"/>
        <dbReference type="ChEBI" id="CHEBI:78608"/>
        <dbReference type="EC" id="2.3.2.2"/>
    </reaction>
</comment>
<reference evidence="5 6" key="1">
    <citation type="submission" date="2018-03" db="EMBL/GenBank/DDBJ databases">
        <authorList>
            <person name="Guldener U."/>
        </authorList>
    </citation>
    <scope>NUCLEOTIDE SEQUENCE [LARGE SCALE GENOMIC DNA]</scope>
    <source>
        <strain evidence="5 6">DAOM196992</strain>
    </source>
</reference>
<feature type="active site" description="Nucleophile" evidence="1">
    <location>
        <position position="395"/>
    </location>
</feature>
<organism evidence="5 6">
    <name type="scientific">Pseudozyma flocculosa</name>
    <dbReference type="NCBI Taxonomy" id="84751"/>
    <lineage>
        <taxon>Eukaryota</taxon>
        <taxon>Fungi</taxon>
        <taxon>Dikarya</taxon>
        <taxon>Basidiomycota</taxon>
        <taxon>Ustilaginomycotina</taxon>
        <taxon>Ustilaginomycetes</taxon>
        <taxon>Ustilaginales</taxon>
        <taxon>Ustilaginaceae</taxon>
        <taxon>Pseudozyma</taxon>
    </lineage>
</organism>
<feature type="signal peptide" evidence="4">
    <location>
        <begin position="1"/>
        <end position="24"/>
    </location>
</feature>
<feature type="binding site" evidence="2">
    <location>
        <position position="488"/>
    </location>
    <ligand>
        <name>L-glutamate</name>
        <dbReference type="ChEBI" id="CHEBI:29985"/>
    </ligand>
</feature>
<accession>A0A5C3EVY5</accession>
<gene>
    <name evidence="5" type="ORF">PSFLO_00732</name>
</gene>
<sequence length="594" mass="63941">MLRLTSSLLVVALSLSSPLQSASASPIHGAPFYHAASQNSTPIFSVTGTHGAVATEVDVCSNIGALTLERGGSAADAVIAASLCVGSIAAFHSGIGGGGFGIVRDVRSPRHVDMIDFRETMPAAGYERMFVDNPDKNASLIGGLAVGVPGELKAWKALHDRYGKLPWKQLFEPAIELNTRGFLVTDQLSKALDPKAYPFLCADPVWKEAYCPDGVVKRKGERVRRTRYAHALKRIAHHGIDDFYSGTLAQGVVDAVQARKGILTLDDLEGYEAIWRKTNNVTFADGRYRAYSGVAPCSGNAVLSTLQTMDQYGTSLEPGVNLTTHRIIEATKFAYGERTTFGDPAFVHNVTRLQHEYLRPDYAREKRDKILDTSVLANVTDYDPSRSAILADSGTSQLTVVDKHGLTVTLTTTINTFWGSQVMTEHGVILNNEMDDFSSPGSANFFGLAPTAANFIRPGKRPLSSISPLIVIEEDTGRLILATGSAGGSRIITAVIQLAFDVLHYGLDLQASIRKPRWHHQLSPNVASFEYDDPTIPNFDGFDNSTVAFLASLGHNVSYVAPGSSTPQGVQLFGNGTLLAATEVRQLSARGAAF</sequence>
<dbReference type="PRINTS" id="PR01210">
    <property type="entry name" value="GGTRANSPTASE"/>
</dbReference>
<proteinExistence type="predicted"/>
<evidence type="ECO:0000256" key="4">
    <source>
        <dbReference type="SAM" id="SignalP"/>
    </source>
</evidence>
<protein>
    <recommendedName>
        <fullName evidence="3">Glutathione hydrolase</fullName>
        <ecNumber evidence="3">2.3.2.2</ecNumber>
        <ecNumber evidence="3">3.4.19.13</ecNumber>
    </recommendedName>
    <alternativeName>
        <fullName evidence="3">Gamma-glutamyltransferase</fullName>
    </alternativeName>
    <alternativeName>
        <fullName evidence="3">Gamma-glutamyltranspeptidase</fullName>
    </alternativeName>
</protein>
<keyword evidence="6" id="KW-1185">Reference proteome</keyword>
<evidence type="ECO:0000256" key="1">
    <source>
        <dbReference type="PIRSR" id="PIRSR600101-1"/>
    </source>
</evidence>
<comment type="function">
    <text evidence="3">Cleaves the gamma-glutamyl peptide bond of glutathione and glutathione conjugates.</text>
</comment>
<dbReference type="EC" id="3.4.19.13" evidence="3"/>
<dbReference type="GO" id="GO:0103068">
    <property type="term" value="F:leukotriene C4 gamma-glutamyl transferase activity"/>
    <property type="evidence" value="ECO:0007669"/>
    <property type="project" value="UniProtKB-EC"/>
</dbReference>
<dbReference type="OrthoDB" id="1081007at2759"/>
<keyword evidence="3 5" id="KW-0808">Transferase</keyword>
<feature type="binding site" evidence="2">
    <location>
        <position position="436"/>
    </location>
    <ligand>
        <name>L-glutamate</name>
        <dbReference type="ChEBI" id="CHEBI:29985"/>
    </ligand>
</feature>
<comment type="catalytic activity">
    <reaction evidence="3">
        <text>an S-substituted glutathione + H2O = an S-substituted L-cysteinylglycine + L-glutamate</text>
        <dbReference type="Rhea" id="RHEA:59468"/>
        <dbReference type="ChEBI" id="CHEBI:15377"/>
        <dbReference type="ChEBI" id="CHEBI:29985"/>
        <dbReference type="ChEBI" id="CHEBI:90779"/>
        <dbReference type="ChEBI" id="CHEBI:143103"/>
        <dbReference type="EC" id="3.4.19.13"/>
    </reaction>
</comment>
<dbReference type="Pfam" id="PF01019">
    <property type="entry name" value="G_glu_transpept"/>
    <property type="match status" value="1"/>
</dbReference>
<dbReference type="AlphaFoldDB" id="A0A5C3EVY5"/>
<dbReference type="EC" id="2.3.2.2" evidence="3"/>
<dbReference type="InterPro" id="IPR000101">
    <property type="entry name" value="GGT_peptidase"/>
</dbReference>
<dbReference type="GO" id="GO:0036374">
    <property type="term" value="F:glutathione hydrolase activity"/>
    <property type="evidence" value="ECO:0007669"/>
    <property type="project" value="UniProtKB-UniRule"/>
</dbReference>
<dbReference type="SUPFAM" id="SSF56235">
    <property type="entry name" value="N-terminal nucleophile aminohydrolases (Ntn hydrolases)"/>
    <property type="match status" value="1"/>
</dbReference>
<dbReference type="GO" id="GO:0006751">
    <property type="term" value="P:glutathione catabolic process"/>
    <property type="evidence" value="ECO:0007669"/>
    <property type="project" value="UniProtKB-UniRule"/>
</dbReference>
<feature type="binding site" evidence="2">
    <location>
        <begin position="464"/>
        <end position="465"/>
    </location>
    <ligand>
        <name>L-glutamate</name>
        <dbReference type="ChEBI" id="CHEBI:29985"/>
    </ligand>
</feature>
<evidence type="ECO:0000313" key="5">
    <source>
        <dbReference type="EMBL" id="SPO35261.1"/>
    </source>
</evidence>
<dbReference type="PANTHER" id="PTHR11686:SF62">
    <property type="entry name" value="GLUTATHIONE HYDROLASE"/>
    <property type="match status" value="1"/>
</dbReference>
<dbReference type="Gene3D" id="3.60.20.40">
    <property type="match status" value="1"/>
</dbReference>
<dbReference type="UniPathway" id="UPA00204"/>